<sequence length="351" mass="37262">MEPAEEVSPTSPTNRRTLIGGSMAAAGLFATADTSAAISDRIAESAVAPRTLREIERDVHDIAAAYTATPAGLLVPRVETGWLAVERLLDGRVRGRTRTTLDTRAGQYALYLALTANDLGHTQAADTYLDLAGQHADEAGDRLLADCVAVLDSSFAFFRNQPHRAQAVAAERRQDAHPYAHPYARPMLGACESRAAARAGDPAAARHALDDMWANLWTGGPLPGTVAVDEDQALAQSAAILSQLADPASEEHARRAIAAYADSGRAGNLGGSYNALARSYLRRPEPDPERAADAARSALAAVGEQRTSWVVDVAGQMWRQMDARWPALPAVHDLGVLVQAAERPALPPTAT</sequence>
<proteinExistence type="predicted"/>
<evidence type="ECO:0000313" key="2">
    <source>
        <dbReference type="Proteomes" id="UP000001937"/>
    </source>
</evidence>
<keyword evidence="1" id="KW-0238">DNA-binding</keyword>
<keyword evidence="2" id="KW-1185">Reference proteome</keyword>
<gene>
    <name evidence="1" type="ordered locus">Francci3_1015</name>
</gene>
<dbReference type="Proteomes" id="UP000001937">
    <property type="component" value="Chromosome"/>
</dbReference>
<name>Q2JE94_FRACC</name>
<organism evidence="1 2">
    <name type="scientific">Frankia casuarinae (strain DSM 45818 / CECT 9043 / HFP020203 / CcI3)</name>
    <dbReference type="NCBI Taxonomy" id="106370"/>
    <lineage>
        <taxon>Bacteria</taxon>
        <taxon>Bacillati</taxon>
        <taxon>Actinomycetota</taxon>
        <taxon>Actinomycetes</taxon>
        <taxon>Frankiales</taxon>
        <taxon>Frankiaceae</taxon>
        <taxon>Frankia</taxon>
    </lineage>
</organism>
<accession>Q2JE94</accession>
<dbReference type="RefSeq" id="WP_011435466.1">
    <property type="nucleotide sequence ID" value="NC_007777.1"/>
</dbReference>
<dbReference type="PhylomeDB" id="Q2JE94"/>
<dbReference type="AlphaFoldDB" id="Q2JE94"/>
<reference evidence="1 2" key="1">
    <citation type="journal article" date="2007" name="Genome Res.">
        <title>Genome characteristics of facultatively symbiotic Frankia sp. strains reflect host range and host plant biogeography.</title>
        <authorList>
            <person name="Normand P."/>
            <person name="Lapierre P."/>
            <person name="Tisa L.S."/>
            <person name="Gogarten J.P."/>
            <person name="Alloisio N."/>
            <person name="Bagnarol E."/>
            <person name="Bassi C.A."/>
            <person name="Berry A.M."/>
            <person name="Bickhart D.M."/>
            <person name="Choisne N."/>
            <person name="Couloux A."/>
            <person name="Cournoyer B."/>
            <person name="Cruveiller S."/>
            <person name="Daubin V."/>
            <person name="Demange N."/>
            <person name="Francino M.P."/>
            <person name="Goltsman E."/>
            <person name="Huang Y."/>
            <person name="Kopp O.R."/>
            <person name="Labarre L."/>
            <person name="Lapidus A."/>
            <person name="Lavire C."/>
            <person name="Marechal J."/>
            <person name="Martinez M."/>
            <person name="Mastronunzio J.E."/>
            <person name="Mullin B.C."/>
            <person name="Niemann J."/>
            <person name="Pujic P."/>
            <person name="Rawnsley T."/>
            <person name="Rouy Z."/>
            <person name="Schenowitz C."/>
            <person name="Sellstedt A."/>
            <person name="Tavares F."/>
            <person name="Tomkins J.P."/>
            <person name="Vallenet D."/>
            <person name="Valverde C."/>
            <person name="Wall L.G."/>
            <person name="Wang Y."/>
            <person name="Medigue C."/>
            <person name="Benson D.R."/>
        </authorList>
    </citation>
    <scope>NUCLEOTIDE SEQUENCE [LARGE SCALE GENOMIC DNA]</scope>
    <source>
        <strain evidence="2">DSM 45818 / CECT 9043 / CcI3</strain>
    </source>
</reference>
<dbReference type="KEGG" id="fra:Francci3_1015"/>
<evidence type="ECO:0000313" key="1">
    <source>
        <dbReference type="EMBL" id="ABD10398.1"/>
    </source>
</evidence>
<dbReference type="EMBL" id="CP000249">
    <property type="protein sequence ID" value="ABD10398.1"/>
    <property type="molecule type" value="Genomic_DNA"/>
</dbReference>
<dbReference type="GO" id="GO:0003677">
    <property type="term" value="F:DNA binding"/>
    <property type="evidence" value="ECO:0007669"/>
    <property type="project" value="UniProtKB-KW"/>
</dbReference>
<protein>
    <submittedName>
        <fullName evidence="1">DNA-binding protein</fullName>
    </submittedName>
</protein>
<dbReference type="HOGENOM" id="CLU_045955_1_0_11"/>